<dbReference type="AlphaFoldDB" id="A0A4R6IQH5"/>
<evidence type="ECO:0000259" key="2">
    <source>
        <dbReference type="Pfam" id="PF08522"/>
    </source>
</evidence>
<dbReference type="InterPro" id="IPR013728">
    <property type="entry name" value="BT_3987-like_N"/>
</dbReference>
<dbReference type="Gene3D" id="2.40.128.420">
    <property type="match status" value="1"/>
</dbReference>
<dbReference type="Gene3D" id="2.60.40.1740">
    <property type="entry name" value="hypothetical protein (bacova_03559)"/>
    <property type="match status" value="1"/>
</dbReference>
<evidence type="ECO:0000313" key="4">
    <source>
        <dbReference type="EMBL" id="TDO24614.1"/>
    </source>
</evidence>
<protein>
    <submittedName>
        <fullName evidence="4">Uncharacterized protein DUF1735</fullName>
    </submittedName>
</protein>
<feature type="chain" id="PRO_5020969247" evidence="1">
    <location>
        <begin position="27"/>
        <end position="330"/>
    </location>
</feature>
<dbReference type="EMBL" id="SNWM01000001">
    <property type="protein sequence ID" value="TDO24614.1"/>
    <property type="molecule type" value="Genomic_DNA"/>
</dbReference>
<evidence type="ECO:0000259" key="3">
    <source>
        <dbReference type="Pfam" id="PF18620"/>
    </source>
</evidence>
<evidence type="ECO:0000313" key="5">
    <source>
        <dbReference type="Proteomes" id="UP000295499"/>
    </source>
</evidence>
<dbReference type="Pfam" id="PF18620">
    <property type="entry name" value="DUF5627"/>
    <property type="match status" value="1"/>
</dbReference>
<feature type="signal peptide" evidence="1">
    <location>
        <begin position="1"/>
        <end position="26"/>
    </location>
</feature>
<dbReference type="PROSITE" id="PS51257">
    <property type="entry name" value="PROKAR_LIPOPROTEIN"/>
    <property type="match status" value="1"/>
</dbReference>
<evidence type="ECO:0000256" key="1">
    <source>
        <dbReference type="SAM" id="SignalP"/>
    </source>
</evidence>
<gene>
    <name evidence="4" type="ORF">CLV32_0903</name>
</gene>
<comment type="caution">
    <text evidence="4">The sequence shown here is derived from an EMBL/GenBank/DDBJ whole genome shotgun (WGS) entry which is preliminary data.</text>
</comment>
<proteinExistence type="predicted"/>
<reference evidence="4 5" key="1">
    <citation type="submission" date="2019-03" db="EMBL/GenBank/DDBJ databases">
        <title>Genomic Encyclopedia of Archaeal and Bacterial Type Strains, Phase II (KMG-II): from individual species to whole genera.</title>
        <authorList>
            <person name="Goeker M."/>
        </authorList>
    </citation>
    <scope>NUCLEOTIDE SEQUENCE [LARGE SCALE GENOMIC DNA]</scope>
    <source>
        <strain evidence="4 5">DSM 19034</strain>
    </source>
</reference>
<dbReference type="Pfam" id="PF08522">
    <property type="entry name" value="BT_3987-like_N"/>
    <property type="match status" value="1"/>
</dbReference>
<feature type="domain" description="DUF5627" evidence="3">
    <location>
        <begin position="184"/>
        <end position="320"/>
    </location>
</feature>
<accession>A0A4R6IQH5</accession>
<keyword evidence="1" id="KW-0732">Signal</keyword>
<dbReference type="InterPro" id="IPR040580">
    <property type="entry name" value="DUF5627"/>
</dbReference>
<organism evidence="4 5">
    <name type="scientific">Pedobacter duraquae</name>
    <dbReference type="NCBI Taxonomy" id="425511"/>
    <lineage>
        <taxon>Bacteria</taxon>
        <taxon>Pseudomonadati</taxon>
        <taxon>Bacteroidota</taxon>
        <taxon>Sphingobacteriia</taxon>
        <taxon>Sphingobacteriales</taxon>
        <taxon>Sphingobacteriaceae</taxon>
        <taxon>Pedobacter</taxon>
    </lineage>
</organism>
<name>A0A4R6IQH5_9SPHI</name>
<sequence length="330" mass="36668">MTHRYTNMKIKLNILLGLLLALSSCKNDKWYFPDNDVQTVYFAYQSPIRTITLGEDIFDTSLDNQHKLQIMATTAGVYDNGKDITVGVTVDNSLTQGLSFSSPYSGTVKPMPANYYKLASNQIVIPKGSLIGGVEVQLTDAFFADPLSVNTTYVIPVTMNSVNQGKTILEGKKYTLYAVRYINQWQGFYLRRGKDVFVGKNGNSALNQTVVRHMQYVEKDEVNKLNTRSLTQTEFPVTFKGANGTNINRTLLLTFDANGNCTIAAADATFTASGTGKFVKRGEKNSWGNTDRDALYLNYQVDLSDRTVSALDTLVMRDRGVKAETFTPVK</sequence>
<feature type="domain" description="BT-3987-like N-terminal" evidence="2">
    <location>
        <begin position="39"/>
        <end position="164"/>
    </location>
</feature>
<dbReference type="Proteomes" id="UP000295499">
    <property type="component" value="Unassembled WGS sequence"/>
</dbReference>
<keyword evidence="5" id="KW-1185">Reference proteome</keyword>